<accession>A0A1I7EJK3</accession>
<protein>
    <submittedName>
        <fullName evidence="1">Uncharacterized protein</fullName>
    </submittedName>
</protein>
<organism evidence="1 2">
    <name type="scientific">Paraburkholderia aspalathi</name>
    <dbReference type="NCBI Taxonomy" id="1324617"/>
    <lineage>
        <taxon>Bacteria</taxon>
        <taxon>Pseudomonadati</taxon>
        <taxon>Pseudomonadota</taxon>
        <taxon>Betaproteobacteria</taxon>
        <taxon>Burkholderiales</taxon>
        <taxon>Burkholderiaceae</taxon>
        <taxon>Paraburkholderia</taxon>
    </lineage>
</organism>
<evidence type="ECO:0000313" key="2">
    <source>
        <dbReference type="Proteomes" id="UP000198844"/>
    </source>
</evidence>
<dbReference type="EMBL" id="FPBH01000024">
    <property type="protein sequence ID" value="SFU24084.1"/>
    <property type="molecule type" value="Genomic_DNA"/>
</dbReference>
<name>A0A1I7EJK3_9BURK</name>
<gene>
    <name evidence="1" type="ORF">SAMN05192563_1024154</name>
</gene>
<dbReference type="Proteomes" id="UP000198844">
    <property type="component" value="Unassembled WGS sequence"/>
</dbReference>
<reference evidence="1 2" key="1">
    <citation type="submission" date="2016-10" db="EMBL/GenBank/DDBJ databases">
        <authorList>
            <person name="de Groot N.N."/>
        </authorList>
    </citation>
    <scope>NUCLEOTIDE SEQUENCE [LARGE SCALE GENOMIC DNA]</scope>
    <source>
        <strain evidence="1 2">LMG 27731</strain>
    </source>
</reference>
<sequence>MANQETDLSGLLANFLISAADTVDYLSGLQDIGAACGGAVGTLIDIACQRVLACSERSGSSILFHRNETSYEPFTGASACPFHVKQAN</sequence>
<dbReference type="AlphaFoldDB" id="A0A1I7EJK3"/>
<evidence type="ECO:0000313" key="1">
    <source>
        <dbReference type="EMBL" id="SFU24084.1"/>
    </source>
</evidence>
<proteinExistence type="predicted"/>